<gene>
    <name evidence="1" type="ORF">PP769_14700</name>
</gene>
<organism evidence="1 2">
    <name type="scientific">Candidatus Nitrospira allomarina</name>
    <dbReference type="NCBI Taxonomy" id="3020900"/>
    <lineage>
        <taxon>Bacteria</taxon>
        <taxon>Pseudomonadati</taxon>
        <taxon>Nitrospirota</taxon>
        <taxon>Nitrospiria</taxon>
        <taxon>Nitrospirales</taxon>
        <taxon>Nitrospiraceae</taxon>
        <taxon>Nitrospira</taxon>
    </lineage>
</organism>
<reference evidence="1 2" key="1">
    <citation type="submission" date="2023-01" db="EMBL/GenBank/DDBJ databases">
        <title>Cultivation and genomic characterization of new, ubiquitous marine nitrite-oxidizing bacteria from the Nitrospirales.</title>
        <authorList>
            <person name="Mueller A.J."/>
            <person name="Daebeler A."/>
            <person name="Herbold C.W."/>
            <person name="Kirkegaard R.H."/>
            <person name="Daims H."/>
        </authorList>
    </citation>
    <scope>NUCLEOTIDE SEQUENCE [LARGE SCALE GENOMIC DNA]</scope>
    <source>
        <strain evidence="1 2">VA</strain>
    </source>
</reference>
<name>A0AA96GBZ6_9BACT</name>
<keyword evidence="2" id="KW-1185">Reference proteome</keyword>
<dbReference type="Pfam" id="PF13646">
    <property type="entry name" value="HEAT_2"/>
    <property type="match status" value="1"/>
</dbReference>
<dbReference type="KEGG" id="nall:PP769_14700"/>
<dbReference type="InterPro" id="IPR011989">
    <property type="entry name" value="ARM-like"/>
</dbReference>
<dbReference type="RefSeq" id="WP_312641426.1">
    <property type="nucleotide sequence ID" value="NZ_CP116967.1"/>
</dbReference>
<dbReference type="InterPro" id="IPR016024">
    <property type="entry name" value="ARM-type_fold"/>
</dbReference>
<dbReference type="Proteomes" id="UP001302719">
    <property type="component" value="Chromosome"/>
</dbReference>
<dbReference type="SUPFAM" id="SSF48371">
    <property type="entry name" value="ARM repeat"/>
    <property type="match status" value="1"/>
</dbReference>
<protein>
    <submittedName>
        <fullName evidence="1">HEAT repeat domain-containing protein</fullName>
    </submittedName>
</protein>
<sequence>MKAWPVFFIFAIMGVWGMAAEARQIPLTPEQKAQLETAQTVLVEVLALTEKGTYDPSPLVATVKARLEDIGYTVTTDGSQPHDVAVKVKCEEAKTSTRTSPSGGDVDLADAPNRLWKGPACLLTYFLQQNNFQWKKEVRTTFPDARQAAQQAQVEDAGAYAMDQLNQRLAEYDFPVLLSAEWGQIDRLLKLLDNPKTPKLRKVKILSVLSDVHAEDALPQLTKLLESTDLQQETINALSGAGADSIPVLIDLFQTSPQSNMRAEAAKALGDIAARTGDPRTIPPLVEYVSEVLPQLKTSEDIDFPLLTEVVWAIGKLRWAHSMKPIAELQDKVWLIHDNSEEMAELREATNWTYKAIELQDAAMLPSYC</sequence>
<dbReference type="EMBL" id="CP116967">
    <property type="protein sequence ID" value="WNM57215.1"/>
    <property type="molecule type" value="Genomic_DNA"/>
</dbReference>
<accession>A0AA96GBZ6</accession>
<evidence type="ECO:0000313" key="2">
    <source>
        <dbReference type="Proteomes" id="UP001302719"/>
    </source>
</evidence>
<dbReference type="Gene3D" id="1.25.10.10">
    <property type="entry name" value="Leucine-rich Repeat Variant"/>
    <property type="match status" value="1"/>
</dbReference>
<dbReference type="AlphaFoldDB" id="A0AA96GBZ6"/>
<evidence type="ECO:0000313" key="1">
    <source>
        <dbReference type="EMBL" id="WNM57215.1"/>
    </source>
</evidence>
<proteinExistence type="predicted"/>